<dbReference type="GO" id="GO:0004623">
    <property type="term" value="F:phospholipase A2 activity"/>
    <property type="evidence" value="ECO:0007669"/>
    <property type="project" value="TreeGrafter"/>
</dbReference>
<dbReference type="GO" id="GO:0005829">
    <property type="term" value="C:cytosol"/>
    <property type="evidence" value="ECO:0007669"/>
    <property type="project" value="TreeGrafter"/>
</dbReference>
<dbReference type="EMBL" id="LFNT01000002">
    <property type="protein sequence ID" value="KMS76961.1"/>
    <property type="molecule type" value="Genomic_DNA"/>
</dbReference>
<protein>
    <submittedName>
        <fullName evidence="2">Uncharacterized protein</fullName>
    </submittedName>
</protein>
<name>A0A0J7ZLT3_STRVR</name>
<reference evidence="2 3" key="1">
    <citation type="submission" date="2015-06" db="EMBL/GenBank/DDBJ databases">
        <authorList>
            <person name="Ju K.-S."/>
            <person name="Doroghazi J.R."/>
            <person name="Metcalf W.W."/>
        </authorList>
    </citation>
    <scope>NUCLEOTIDE SEQUENCE [LARGE SCALE GENOMIC DNA]</scope>
    <source>
        <strain evidence="2 3">NRRL 3414</strain>
    </source>
</reference>
<dbReference type="Gene3D" id="3.40.1090.10">
    <property type="entry name" value="Cytosolic phospholipase A2 catalytic domain"/>
    <property type="match status" value="1"/>
</dbReference>
<feature type="transmembrane region" description="Helical" evidence="1">
    <location>
        <begin position="376"/>
        <end position="396"/>
    </location>
</feature>
<proteinExistence type="predicted"/>
<dbReference type="Proteomes" id="UP000037432">
    <property type="component" value="Unassembled WGS sequence"/>
</dbReference>
<gene>
    <name evidence="2" type="ORF">ACM01_03880</name>
</gene>
<dbReference type="PANTHER" id="PTHR10728:SF40">
    <property type="entry name" value="PATATIN FAMILY PROTEIN"/>
    <property type="match status" value="1"/>
</dbReference>
<feature type="transmembrane region" description="Helical" evidence="1">
    <location>
        <begin position="100"/>
        <end position="124"/>
    </location>
</feature>
<keyword evidence="1" id="KW-1133">Transmembrane helix</keyword>
<dbReference type="PANTHER" id="PTHR10728">
    <property type="entry name" value="CYTOSOLIC PHOSPHOLIPASE A2"/>
    <property type="match status" value="1"/>
</dbReference>
<feature type="transmembrane region" description="Helical" evidence="1">
    <location>
        <begin position="144"/>
        <end position="172"/>
    </location>
</feature>
<feature type="transmembrane region" description="Helical" evidence="1">
    <location>
        <begin position="449"/>
        <end position="467"/>
    </location>
</feature>
<feature type="transmembrane region" description="Helical" evidence="1">
    <location>
        <begin position="313"/>
        <end position="339"/>
    </location>
</feature>
<comment type="caution">
    <text evidence="2">The sequence shown here is derived from an EMBL/GenBank/DDBJ whole genome shotgun (WGS) entry which is preliminary data.</text>
</comment>
<evidence type="ECO:0000313" key="2">
    <source>
        <dbReference type="EMBL" id="KMS76961.1"/>
    </source>
</evidence>
<feature type="transmembrane region" description="Helical" evidence="1">
    <location>
        <begin position="66"/>
        <end position="88"/>
    </location>
</feature>
<accession>A0A0J7ZLT3</accession>
<evidence type="ECO:0000313" key="3">
    <source>
        <dbReference type="Proteomes" id="UP000037432"/>
    </source>
</evidence>
<sequence length="923" mass="98770">MPPWSIACGFALALTGGIALGLGIDNWWPGGCSLFNLKLQLSATPEKAAELAASCSHATRSDVVAALGWDMLFVVCYGYVLGVSLYLLGRQVWRMEGTRAAASLLANGVILAMILDVSENVALFVATWDWEGLGDGTYGPWTRIMFALAAAAAWLKWAIVLAAIGLLIVLLLGCFGYSGLPPAAPTARPEVAALTPSDAELGIAVSGGGMRSATFSLGVLRSLDRRGVLQRARWLAAVSGGAYTAGAWFLARHDANVGVTPTPVPEEDGWYQDGVLSLPRDATAPAPEPEDPASLYQYLRKSRRYLSAGRGGVPLAFLKATLFLVINVAVLYTVLWLAVRPFGWLVGSEFIAPALADGVTDDEARTFMDDLNRHTLPTVIALVPSSACAVGVWAWLRPGQQPWTRGAAALGGAALALLVTLYLIPLLMWKVPEASAFARTWLELYIGPALLLLGPLVILGAAVMGLLRPAAWQFSRFGGCALGFLVLVLAGQWATNAACLGPGGLKSADGKPRCWPSGTGNRKGMYFDPLARLAGDFHEGQAWGTVVVFLLFAGVFVNQRWWSLHVIYKRALRNTFCPTYSADRRSWFARAKSDSKVWPLRSRLESSEKTWDRMPTPGGEYKESGPELLICAAVNTSGSSASGIPANSFVFSPTVTGWYGPGGTPCLVPTKNFVAALPGLKAFRASQGTVSHAVSVTGAAVASAMGRSSLGTTNSLLAVFNLRLGVWLPNPARINTAPEEADGRRFATPKLTYLLKEVFGRYHVADDPYVYVSDGGHWENLGVVELVRRRCQVIVSADAGKDVGALEKAIALAESECGATITPEFESLQCPGGAARPATNVAVMSIDYAGDEEPQTGYLVYGRLQVAKDSDDRLKKFQAGDRTFPNYATFDLSLCKEQFEHMVLLGEEVGTRLAARTRELLGQ</sequence>
<dbReference type="GO" id="GO:0046475">
    <property type="term" value="P:glycerophospholipid catabolic process"/>
    <property type="evidence" value="ECO:0007669"/>
    <property type="project" value="TreeGrafter"/>
</dbReference>
<organism evidence="2 3">
    <name type="scientific">Streptomyces viridochromogenes</name>
    <dbReference type="NCBI Taxonomy" id="1938"/>
    <lineage>
        <taxon>Bacteria</taxon>
        <taxon>Bacillati</taxon>
        <taxon>Actinomycetota</taxon>
        <taxon>Actinomycetes</taxon>
        <taxon>Kitasatosporales</taxon>
        <taxon>Streptomycetaceae</taxon>
        <taxon>Streptomyces</taxon>
    </lineage>
</organism>
<feature type="transmembrane region" description="Helical" evidence="1">
    <location>
        <begin position="408"/>
        <end position="429"/>
    </location>
</feature>
<evidence type="ECO:0000256" key="1">
    <source>
        <dbReference type="SAM" id="Phobius"/>
    </source>
</evidence>
<feature type="transmembrane region" description="Helical" evidence="1">
    <location>
        <begin position="474"/>
        <end position="494"/>
    </location>
</feature>
<keyword evidence="1" id="KW-0472">Membrane</keyword>
<dbReference type="AlphaFoldDB" id="A0A0J7ZLT3"/>
<dbReference type="InterPro" id="IPR016035">
    <property type="entry name" value="Acyl_Trfase/lysoPLipase"/>
</dbReference>
<dbReference type="SUPFAM" id="SSF52151">
    <property type="entry name" value="FabD/lysophospholipase-like"/>
    <property type="match status" value="1"/>
</dbReference>
<keyword evidence="1" id="KW-0812">Transmembrane</keyword>
<dbReference type="PATRIC" id="fig|1938.3.peg.401"/>
<feature type="transmembrane region" description="Helical" evidence="1">
    <location>
        <begin position="542"/>
        <end position="562"/>
    </location>
</feature>